<dbReference type="InterPro" id="IPR042081">
    <property type="entry name" value="RNA_2'-PTrans_C"/>
</dbReference>
<evidence type="ECO:0000256" key="1">
    <source>
        <dbReference type="ARBA" id="ARBA00009836"/>
    </source>
</evidence>
<evidence type="ECO:0000256" key="5">
    <source>
        <dbReference type="HAMAP-Rule" id="MF_00299"/>
    </source>
</evidence>
<evidence type="ECO:0000256" key="2">
    <source>
        <dbReference type="ARBA" id="ARBA00022679"/>
    </source>
</evidence>
<dbReference type="GO" id="GO:0000215">
    <property type="term" value="F:tRNA 2'-phosphotransferase activity"/>
    <property type="evidence" value="ECO:0007669"/>
    <property type="project" value="TreeGrafter"/>
</dbReference>
<dbReference type="InterPro" id="IPR042080">
    <property type="entry name" value="RNA_2'-PTrans_N"/>
</dbReference>
<organism evidence="6 7">
    <name type="scientific">Filimonas lacunae</name>
    <dbReference type="NCBI Taxonomy" id="477680"/>
    <lineage>
        <taxon>Bacteria</taxon>
        <taxon>Pseudomonadati</taxon>
        <taxon>Bacteroidota</taxon>
        <taxon>Chitinophagia</taxon>
        <taxon>Chitinophagales</taxon>
        <taxon>Chitinophagaceae</taxon>
        <taxon>Filimonas</taxon>
    </lineage>
</organism>
<dbReference type="HAMAP" id="MF_00299">
    <property type="entry name" value="KptA"/>
    <property type="match status" value="1"/>
</dbReference>
<dbReference type="InterPro" id="IPR002745">
    <property type="entry name" value="Ptrans_KptA/Tpt1"/>
</dbReference>
<dbReference type="Gene3D" id="3.20.170.30">
    <property type="match status" value="1"/>
</dbReference>
<dbReference type="SUPFAM" id="SSF56399">
    <property type="entry name" value="ADP-ribosylation"/>
    <property type="match status" value="1"/>
</dbReference>
<comment type="function">
    <text evidence="4 5">Removes the 2'-phosphate from RNA via an intermediate in which the phosphate is ADP-ribosylated by NAD followed by a presumed transesterification to release the RNA and generate ADP-ribose 1''-2''-cyclic phosphate (APPR&gt;P). May function as an ADP-ribosylase.</text>
</comment>
<dbReference type="STRING" id="477680.SAMN05421788_108244"/>
<keyword evidence="2 5" id="KW-0808">Transferase</keyword>
<name>A0A173MDU6_9BACT</name>
<dbReference type="NCBIfam" id="NF002014">
    <property type="entry name" value="PRK00819.1-4"/>
    <property type="match status" value="1"/>
</dbReference>
<dbReference type="PANTHER" id="PTHR12684">
    <property type="entry name" value="PUTATIVE PHOSPHOTRANSFERASE"/>
    <property type="match status" value="1"/>
</dbReference>
<gene>
    <name evidence="5" type="primary">kptA</name>
    <name evidence="6" type="ORF">SAMN05421788_108244</name>
</gene>
<dbReference type="Gene3D" id="1.10.10.970">
    <property type="entry name" value="RNA 2'-phosphotransferase, Tpt1/KptA family, N-terminal domain"/>
    <property type="match status" value="1"/>
</dbReference>
<reference evidence="7" key="1">
    <citation type="submission" date="2017-01" db="EMBL/GenBank/DDBJ databases">
        <authorList>
            <person name="Varghese N."/>
            <person name="Submissions S."/>
        </authorList>
    </citation>
    <scope>NUCLEOTIDE SEQUENCE [LARGE SCALE GENOMIC DNA]</scope>
    <source>
        <strain evidence="7">DSM 21054</strain>
    </source>
</reference>
<evidence type="ECO:0000256" key="4">
    <source>
        <dbReference type="ARBA" id="ARBA00025212"/>
    </source>
</evidence>
<evidence type="ECO:0000313" key="6">
    <source>
        <dbReference type="EMBL" id="SIT29200.1"/>
    </source>
</evidence>
<accession>A0A173MDU6</accession>
<dbReference type="GO" id="GO:0006388">
    <property type="term" value="P:tRNA splicing, via endonucleolytic cleavage and ligation"/>
    <property type="evidence" value="ECO:0007669"/>
    <property type="project" value="UniProtKB-UniRule"/>
</dbReference>
<keyword evidence="3 5" id="KW-0520">NAD</keyword>
<dbReference type="GO" id="GO:0003950">
    <property type="term" value="F:NAD+ poly-ADP-ribosyltransferase activity"/>
    <property type="evidence" value="ECO:0007669"/>
    <property type="project" value="InterPro"/>
</dbReference>
<protein>
    <recommendedName>
        <fullName evidence="5">Probable RNA 2'-phosphotransferase</fullName>
        <ecNumber evidence="5">2.7.1.-</ecNumber>
    </recommendedName>
</protein>
<evidence type="ECO:0000256" key="3">
    <source>
        <dbReference type="ARBA" id="ARBA00023027"/>
    </source>
</evidence>
<dbReference type="PANTHER" id="PTHR12684:SF2">
    <property type="entry name" value="TRNA 2'-PHOSPHOTRANSFERASE 1"/>
    <property type="match status" value="1"/>
</dbReference>
<dbReference type="Pfam" id="PF01885">
    <property type="entry name" value="PTS_2-RNA"/>
    <property type="match status" value="1"/>
</dbReference>
<dbReference type="RefSeq" id="WP_076381257.1">
    <property type="nucleotide sequence ID" value="NZ_AP017422.1"/>
</dbReference>
<evidence type="ECO:0000313" key="7">
    <source>
        <dbReference type="Proteomes" id="UP000186917"/>
    </source>
</evidence>
<dbReference type="InterPro" id="IPR022928">
    <property type="entry name" value="RNA_2'-PTrans_KptA"/>
</dbReference>
<sequence>MNEKNVKASSKFLSLVLRHRPEIIGLELDSNGWADVQELIAKCQSEGRSLSREELDEIVALNDKKRFAYNESGTHIRASQGHSIEVELNLAASEPPEYLYHGTVGAFVPAIQQQGLLKMQRQHVHLSKDKETAIKVGGRRGVPVVLVVRSGHMHKDGFTFCLSDNGVWLTDHVPAKYIQHGV</sequence>
<dbReference type="KEGG" id="fln:FLA_1622"/>
<dbReference type="OrthoDB" id="4537997at2"/>
<proteinExistence type="inferred from homology"/>
<dbReference type="AlphaFoldDB" id="A0A173MDU6"/>
<keyword evidence="7" id="KW-1185">Reference proteome</keyword>
<comment type="similarity">
    <text evidence="1 5">Belongs to the KptA/TPT1 family.</text>
</comment>
<dbReference type="Proteomes" id="UP000186917">
    <property type="component" value="Unassembled WGS sequence"/>
</dbReference>
<dbReference type="EMBL" id="FTOR01000008">
    <property type="protein sequence ID" value="SIT29200.1"/>
    <property type="molecule type" value="Genomic_DNA"/>
</dbReference>
<dbReference type="EC" id="2.7.1.-" evidence="5"/>